<accession>A0A699XM53</accession>
<feature type="non-terminal residue" evidence="2">
    <location>
        <position position="1"/>
    </location>
</feature>
<proteinExistence type="predicted"/>
<dbReference type="EMBL" id="BKCJ011842192">
    <property type="protein sequence ID" value="GFD57544.1"/>
    <property type="molecule type" value="Genomic_DNA"/>
</dbReference>
<feature type="non-terminal residue" evidence="2">
    <location>
        <position position="88"/>
    </location>
</feature>
<dbReference type="AlphaFoldDB" id="A0A699XM53"/>
<protein>
    <submittedName>
        <fullName evidence="2">Uncharacterized protein</fullName>
    </submittedName>
</protein>
<sequence length="88" mass="9497">FALSDARNGGTALDASQIEAHRVSANEGPDEPEVWEYRMRGEGAEEPQEYEEAPAYEGPVPVQHAAPAHEGHIPVQHVTASQTIPVGR</sequence>
<name>A0A699XM53_TANCI</name>
<comment type="caution">
    <text evidence="2">The sequence shown here is derived from an EMBL/GenBank/DDBJ whole genome shotgun (WGS) entry which is preliminary data.</text>
</comment>
<organism evidence="2">
    <name type="scientific">Tanacetum cinerariifolium</name>
    <name type="common">Dalmatian daisy</name>
    <name type="synonym">Chrysanthemum cinerariifolium</name>
    <dbReference type="NCBI Taxonomy" id="118510"/>
    <lineage>
        <taxon>Eukaryota</taxon>
        <taxon>Viridiplantae</taxon>
        <taxon>Streptophyta</taxon>
        <taxon>Embryophyta</taxon>
        <taxon>Tracheophyta</taxon>
        <taxon>Spermatophyta</taxon>
        <taxon>Magnoliopsida</taxon>
        <taxon>eudicotyledons</taxon>
        <taxon>Gunneridae</taxon>
        <taxon>Pentapetalae</taxon>
        <taxon>asterids</taxon>
        <taxon>campanulids</taxon>
        <taxon>Asterales</taxon>
        <taxon>Asteraceae</taxon>
        <taxon>Asteroideae</taxon>
        <taxon>Anthemideae</taxon>
        <taxon>Anthemidinae</taxon>
        <taxon>Tanacetum</taxon>
    </lineage>
</organism>
<feature type="region of interest" description="Disordered" evidence="1">
    <location>
        <begin position="1"/>
        <end position="33"/>
    </location>
</feature>
<evidence type="ECO:0000313" key="2">
    <source>
        <dbReference type="EMBL" id="GFD57544.1"/>
    </source>
</evidence>
<reference evidence="2" key="1">
    <citation type="journal article" date="2019" name="Sci. Rep.">
        <title>Draft genome of Tanacetum cinerariifolium, the natural source of mosquito coil.</title>
        <authorList>
            <person name="Yamashiro T."/>
            <person name="Shiraishi A."/>
            <person name="Satake H."/>
            <person name="Nakayama K."/>
        </authorList>
    </citation>
    <scope>NUCLEOTIDE SEQUENCE</scope>
</reference>
<gene>
    <name evidence="2" type="ORF">Tci_929513</name>
</gene>
<evidence type="ECO:0000256" key="1">
    <source>
        <dbReference type="SAM" id="MobiDB-lite"/>
    </source>
</evidence>